<dbReference type="InterPro" id="IPR052336">
    <property type="entry name" value="MlaD_Phospholipid_Transporter"/>
</dbReference>
<reference evidence="5" key="1">
    <citation type="journal article" date="2019" name="Int. J. Syst. Evol. Microbiol.">
        <title>The Global Catalogue of Microorganisms (GCM) 10K type strain sequencing project: providing services to taxonomists for standard genome sequencing and annotation.</title>
        <authorList>
            <consortium name="The Broad Institute Genomics Platform"/>
            <consortium name="The Broad Institute Genome Sequencing Center for Infectious Disease"/>
            <person name="Wu L."/>
            <person name="Ma J."/>
        </authorList>
    </citation>
    <scope>NUCLEOTIDE SEQUENCE [LARGE SCALE GENOMIC DNA]</scope>
    <source>
        <strain evidence="5">JCM 17316</strain>
    </source>
</reference>
<gene>
    <name evidence="4" type="ORF">GCM10022416_16210</name>
</gene>
<comment type="caution">
    <text evidence="4">The sequence shown here is derived from an EMBL/GenBank/DDBJ whole genome shotgun (WGS) entry which is preliminary data.</text>
</comment>
<dbReference type="Proteomes" id="UP001500266">
    <property type="component" value="Unassembled WGS sequence"/>
</dbReference>
<dbReference type="InterPro" id="IPR003399">
    <property type="entry name" value="Mce/MlaD"/>
</dbReference>
<proteinExistence type="predicted"/>
<name>A0ABP7YDF1_9ACTN</name>
<keyword evidence="1" id="KW-0472">Membrane</keyword>
<dbReference type="InterPro" id="IPR024516">
    <property type="entry name" value="Mce_C"/>
</dbReference>
<feature type="transmembrane region" description="Helical" evidence="1">
    <location>
        <begin position="12"/>
        <end position="29"/>
    </location>
</feature>
<evidence type="ECO:0000259" key="2">
    <source>
        <dbReference type="Pfam" id="PF02470"/>
    </source>
</evidence>
<dbReference type="NCBIfam" id="TIGR00996">
    <property type="entry name" value="Mtu_fam_mce"/>
    <property type="match status" value="1"/>
</dbReference>
<dbReference type="Pfam" id="PF11887">
    <property type="entry name" value="Mce4_CUP1"/>
    <property type="match status" value="1"/>
</dbReference>
<evidence type="ECO:0008006" key="6">
    <source>
        <dbReference type="Google" id="ProtNLM"/>
    </source>
</evidence>
<keyword evidence="5" id="KW-1185">Reference proteome</keyword>
<evidence type="ECO:0000259" key="3">
    <source>
        <dbReference type="Pfam" id="PF11887"/>
    </source>
</evidence>
<feature type="domain" description="Mce/MlaD" evidence="2">
    <location>
        <begin position="37"/>
        <end position="114"/>
    </location>
</feature>
<evidence type="ECO:0000313" key="4">
    <source>
        <dbReference type="EMBL" id="GAA4134466.1"/>
    </source>
</evidence>
<accession>A0ABP7YDF1</accession>
<dbReference type="RefSeq" id="WP_345018963.1">
    <property type="nucleotide sequence ID" value="NZ_BAABDO010000015.1"/>
</dbReference>
<dbReference type="Pfam" id="PF02470">
    <property type="entry name" value="MlaD"/>
    <property type="match status" value="1"/>
</dbReference>
<keyword evidence="1" id="KW-1133">Transmembrane helix</keyword>
<organism evidence="4 5">
    <name type="scientific">Actinomadura keratinilytica</name>
    <dbReference type="NCBI Taxonomy" id="547461"/>
    <lineage>
        <taxon>Bacteria</taxon>
        <taxon>Bacillati</taxon>
        <taxon>Actinomycetota</taxon>
        <taxon>Actinomycetes</taxon>
        <taxon>Streptosporangiales</taxon>
        <taxon>Thermomonosporaceae</taxon>
        <taxon>Actinomadura</taxon>
    </lineage>
</organism>
<dbReference type="PANTHER" id="PTHR33371:SF4">
    <property type="entry name" value="INTERMEMBRANE PHOSPHOLIPID TRANSPORT SYSTEM BINDING PROTEIN MLAD"/>
    <property type="match status" value="1"/>
</dbReference>
<dbReference type="InterPro" id="IPR005693">
    <property type="entry name" value="Mce"/>
</dbReference>
<evidence type="ECO:0000256" key="1">
    <source>
        <dbReference type="SAM" id="Phobius"/>
    </source>
</evidence>
<sequence>MNDEIPLRRALLISLVTVAVLALGGYLLIARPLRAEGIRLTAEFGRAGQGLGDDAPVKIRGVTVGTVERAELTPAGRARLTLRLDPGVRVPTSVTASVEPASAFGPKFVNLVPGSGETTGPFLASGAVITRTSAAQDLSDLLAQADATLHAVDATEVGTIVRTLAQGLAGQGGRLRATIDQTDTLTDVAHRRRGEARRFLGDAADLTETLARAGTADDAVSVAGDANSLISTTAAGGRDRLGSFADRLAEISALVSHGFDKRGGQLGEGFRSGERAAAVVYAQLGLAGNAVRTGNKLLPLYGELSSLPGTQGKNHLRVQGLLPTDPCRLIIGLCGSTGGR</sequence>
<evidence type="ECO:0000313" key="5">
    <source>
        <dbReference type="Proteomes" id="UP001500266"/>
    </source>
</evidence>
<feature type="domain" description="Mammalian cell entry C-terminal" evidence="3">
    <location>
        <begin position="123"/>
        <end position="271"/>
    </location>
</feature>
<protein>
    <recommendedName>
        <fullName evidence="6">MCE family protein</fullName>
    </recommendedName>
</protein>
<dbReference type="EMBL" id="BAABDO010000015">
    <property type="protein sequence ID" value="GAA4134466.1"/>
    <property type="molecule type" value="Genomic_DNA"/>
</dbReference>
<dbReference type="PANTHER" id="PTHR33371">
    <property type="entry name" value="INTERMEMBRANE PHOSPHOLIPID TRANSPORT SYSTEM BINDING PROTEIN MLAD-RELATED"/>
    <property type="match status" value="1"/>
</dbReference>
<keyword evidence="1" id="KW-0812">Transmembrane</keyword>